<comment type="caution">
    <text evidence="8">The sequence shown here is derived from an EMBL/GenBank/DDBJ whole genome shotgun (WGS) entry which is preliminary data.</text>
</comment>
<dbReference type="GO" id="GO:0016705">
    <property type="term" value="F:oxidoreductase activity, acting on paired donors, with incorporation or reduction of molecular oxygen"/>
    <property type="evidence" value="ECO:0007669"/>
    <property type="project" value="InterPro"/>
</dbReference>
<keyword evidence="4" id="KW-0560">Oxidoreductase</keyword>
<dbReference type="GO" id="GO:0004497">
    <property type="term" value="F:monooxygenase activity"/>
    <property type="evidence" value="ECO:0007669"/>
    <property type="project" value="UniProtKB-KW"/>
</dbReference>
<dbReference type="Gene3D" id="1.10.630.10">
    <property type="entry name" value="Cytochrome P450"/>
    <property type="match status" value="1"/>
</dbReference>
<evidence type="ECO:0000256" key="4">
    <source>
        <dbReference type="ARBA" id="ARBA00023002"/>
    </source>
</evidence>
<evidence type="ECO:0000256" key="5">
    <source>
        <dbReference type="ARBA" id="ARBA00023004"/>
    </source>
</evidence>
<dbReference type="InterPro" id="IPR036396">
    <property type="entry name" value="Cyt_P450_sf"/>
</dbReference>
<evidence type="ECO:0000256" key="7">
    <source>
        <dbReference type="PIRSR" id="PIRSR602403-1"/>
    </source>
</evidence>
<organism evidence="8 9">
    <name type="scientific">Coleophoma cylindrospora</name>
    <dbReference type="NCBI Taxonomy" id="1849047"/>
    <lineage>
        <taxon>Eukaryota</taxon>
        <taxon>Fungi</taxon>
        <taxon>Dikarya</taxon>
        <taxon>Ascomycota</taxon>
        <taxon>Pezizomycotina</taxon>
        <taxon>Leotiomycetes</taxon>
        <taxon>Helotiales</taxon>
        <taxon>Dermateaceae</taxon>
        <taxon>Coleophoma</taxon>
    </lineage>
</organism>
<dbReference type="AlphaFoldDB" id="A0A3D8RAQ4"/>
<accession>A0A3D8RAQ4</accession>
<keyword evidence="3 7" id="KW-0479">Metal-binding</keyword>
<evidence type="ECO:0000313" key="9">
    <source>
        <dbReference type="Proteomes" id="UP000256645"/>
    </source>
</evidence>
<gene>
    <name evidence="8" type="ORF">BP6252_07507</name>
</gene>
<reference evidence="8 9" key="1">
    <citation type="journal article" date="2018" name="IMA Fungus">
        <title>IMA Genome-F 9: Draft genome sequence of Annulohypoxylon stygium, Aspergillus mulundensis, Berkeleyomyces basicola (syn. Thielaviopsis basicola), Ceratocystis smalleyi, two Cercospora beticola strains, Coleophoma cylindrospora, Fusarium fracticaudum, Phialophora cf. hyalina, and Morchella septimelata.</title>
        <authorList>
            <person name="Wingfield B.D."/>
            <person name="Bills G.F."/>
            <person name="Dong Y."/>
            <person name="Huang W."/>
            <person name="Nel W.J."/>
            <person name="Swalarsk-Parry B.S."/>
            <person name="Vaghefi N."/>
            <person name="Wilken P.M."/>
            <person name="An Z."/>
            <person name="de Beer Z.W."/>
            <person name="De Vos L."/>
            <person name="Chen L."/>
            <person name="Duong T.A."/>
            <person name="Gao Y."/>
            <person name="Hammerbacher A."/>
            <person name="Kikkert J.R."/>
            <person name="Li Y."/>
            <person name="Li H."/>
            <person name="Li K."/>
            <person name="Li Q."/>
            <person name="Liu X."/>
            <person name="Ma X."/>
            <person name="Naidoo K."/>
            <person name="Pethybridge S.J."/>
            <person name="Sun J."/>
            <person name="Steenkamp E.T."/>
            <person name="van der Nest M.A."/>
            <person name="van Wyk S."/>
            <person name="Wingfield M.J."/>
            <person name="Xiong C."/>
            <person name="Yue Q."/>
            <person name="Zhang X."/>
        </authorList>
    </citation>
    <scope>NUCLEOTIDE SEQUENCE [LARGE SCALE GENOMIC DNA]</scope>
    <source>
        <strain evidence="8 9">BP6252</strain>
    </source>
</reference>
<dbReference type="GO" id="GO:0005506">
    <property type="term" value="F:iron ion binding"/>
    <property type="evidence" value="ECO:0007669"/>
    <property type="project" value="InterPro"/>
</dbReference>
<dbReference type="Pfam" id="PF00067">
    <property type="entry name" value="p450"/>
    <property type="match status" value="1"/>
</dbReference>
<dbReference type="EMBL" id="PDLM01000008">
    <property type="protein sequence ID" value="RDW70944.1"/>
    <property type="molecule type" value="Genomic_DNA"/>
</dbReference>
<dbReference type="InterPro" id="IPR001128">
    <property type="entry name" value="Cyt_P450"/>
</dbReference>
<evidence type="ECO:0000256" key="2">
    <source>
        <dbReference type="ARBA" id="ARBA00010617"/>
    </source>
</evidence>
<proteinExistence type="inferred from homology"/>
<feature type="binding site" description="axial binding residue" evidence="7">
    <location>
        <position position="438"/>
    </location>
    <ligand>
        <name>heme</name>
        <dbReference type="ChEBI" id="CHEBI:30413"/>
    </ligand>
    <ligandPart>
        <name>Fe</name>
        <dbReference type="ChEBI" id="CHEBI:18248"/>
    </ligandPart>
</feature>
<name>A0A3D8RAQ4_9HELO</name>
<dbReference type="OrthoDB" id="1844152at2759"/>
<evidence type="ECO:0000256" key="1">
    <source>
        <dbReference type="ARBA" id="ARBA00001971"/>
    </source>
</evidence>
<dbReference type="GO" id="GO:0020037">
    <property type="term" value="F:heme binding"/>
    <property type="evidence" value="ECO:0007669"/>
    <property type="project" value="InterPro"/>
</dbReference>
<dbReference type="InterPro" id="IPR002403">
    <property type="entry name" value="Cyt_P450_E_grp-IV"/>
</dbReference>
<dbReference type="PANTHER" id="PTHR46206:SF6">
    <property type="entry name" value="CYTOCHROME P450 MONOOXYGENASE AN1598-RELATED"/>
    <property type="match status" value="1"/>
</dbReference>
<keyword evidence="9" id="KW-1185">Reference proteome</keyword>
<comment type="similarity">
    <text evidence="2">Belongs to the cytochrome P450 family.</text>
</comment>
<dbReference type="CDD" id="cd11041">
    <property type="entry name" value="CYP503A1-like"/>
    <property type="match status" value="1"/>
</dbReference>
<keyword evidence="5 7" id="KW-0408">Iron</keyword>
<evidence type="ECO:0000256" key="6">
    <source>
        <dbReference type="ARBA" id="ARBA00023033"/>
    </source>
</evidence>
<dbReference type="SUPFAM" id="SSF48264">
    <property type="entry name" value="Cytochrome P450"/>
    <property type="match status" value="1"/>
</dbReference>
<protein>
    <submittedName>
        <fullName evidence="8">Uncharacterized protein</fullName>
    </submittedName>
</protein>
<sequence>MAIYTLLAGVITSLCFYIYRRKLKAPFARLTEVGLPVFDTRDDDNGIVAVLEKAHKMHPNTPFALAVPGQQLVVLPVSEIDTVKALPEEKLSIKKHHYNQFLGEHSYMGTQADEFDHAMRNILARNTPAVLSSFTAEIEYAMSATIGNELKDWSKVTPRSTMARIATILSGRSFVGLPLSRDEDWINATLSFTGLVSKAWMVLRFYPHFVRPLVAPFLSEVRSLEASKAHIARKLEALLHDRQQRNSDSKQPINEEPGGELLEWFKQQYSHTPSVKELTRDQLLATFASIYNLSNALSYVIIDLAADASIVEELREELLNCLGPENLINKTNIMKLRKLDSFVRESQRMSPTSLVNIPRIVTASEGLKLTTGHTIPPGFLVMVRAQPINQSSTLYPEPEKFDAFRFARLREEPGNEMKFQHTSTGTDNINFGHGLWACPGRYFASAEIKVVVAHLVLNYELRLPSGQKKPTPLYAGLAIFPDADAQIELRSRPN</sequence>
<dbReference type="PANTHER" id="PTHR46206">
    <property type="entry name" value="CYTOCHROME P450"/>
    <property type="match status" value="1"/>
</dbReference>
<evidence type="ECO:0000256" key="3">
    <source>
        <dbReference type="ARBA" id="ARBA00022723"/>
    </source>
</evidence>
<dbReference type="PRINTS" id="PR00465">
    <property type="entry name" value="EP450IV"/>
</dbReference>
<dbReference type="Proteomes" id="UP000256645">
    <property type="component" value="Unassembled WGS sequence"/>
</dbReference>
<evidence type="ECO:0000313" key="8">
    <source>
        <dbReference type="EMBL" id="RDW70944.1"/>
    </source>
</evidence>
<keyword evidence="7" id="KW-0349">Heme</keyword>
<comment type="cofactor">
    <cofactor evidence="1 7">
        <name>heme</name>
        <dbReference type="ChEBI" id="CHEBI:30413"/>
    </cofactor>
</comment>
<dbReference type="STRING" id="1849047.A0A3D8RAQ4"/>
<keyword evidence="6" id="KW-0503">Monooxygenase</keyword>